<organism evidence="3">
    <name type="scientific">Schistocephalus solidus</name>
    <name type="common">Tapeworm</name>
    <dbReference type="NCBI Taxonomy" id="70667"/>
    <lineage>
        <taxon>Eukaryota</taxon>
        <taxon>Metazoa</taxon>
        <taxon>Spiralia</taxon>
        <taxon>Lophotrochozoa</taxon>
        <taxon>Platyhelminthes</taxon>
        <taxon>Cestoda</taxon>
        <taxon>Eucestoda</taxon>
        <taxon>Diphyllobothriidea</taxon>
        <taxon>Diphyllobothriidae</taxon>
        <taxon>Schistocephalus</taxon>
    </lineage>
</organism>
<reference evidence="1 2" key="2">
    <citation type="submission" date="2018-11" db="EMBL/GenBank/DDBJ databases">
        <authorList>
            <consortium name="Pathogen Informatics"/>
        </authorList>
    </citation>
    <scope>NUCLEOTIDE SEQUENCE [LARGE SCALE GENOMIC DNA]</scope>
    <source>
        <strain evidence="1 2">NST_G2</strain>
    </source>
</reference>
<evidence type="ECO:0000313" key="2">
    <source>
        <dbReference type="Proteomes" id="UP000275846"/>
    </source>
</evidence>
<dbReference type="WBParaSite" id="SSLN_0000104201-mRNA-1">
    <property type="protein sequence ID" value="SSLN_0000104201-mRNA-1"/>
    <property type="gene ID" value="SSLN_0000104201"/>
</dbReference>
<sequence length="76" mass="8499">MLLSSTIASAIAYTKLANKYFDAGHSSLTSIDLHDDLDFYYEGLRAQLTEVRPQTNNSRLSLFDHIESHSPSTLLP</sequence>
<evidence type="ECO:0000313" key="1">
    <source>
        <dbReference type="EMBL" id="VDL86703.1"/>
    </source>
</evidence>
<name>A0A183S9V4_SCHSO</name>
<proteinExistence type="predicted"/>
<gene>
    <name evidence="1" type="ORF">SSLN_LOCUS1002</name>
</gene>
<accession>A0A183S9V4</accession>
<reference evidence="3" key="1">
    <citation type="submission" date="2016-06" db="UniProtKB">
        <authorList>
            <consortium name="WormBaseParasite"/>
        </authorList>
    </citation>
    <scope>IDENTIFICATION</scope>
</reference>
<evidence type="ECO:0000313" key="3">
    <source>
        <dbReference type="WBParaSite" id="SSLN_0000104201-mRNA-1"/>
    </source>
</evidence>
<dbReference type="Proteomes" id="UP000275846">
    <property type="component" value="Unassembled WGS sequence"/>
</dbReference>
<protein>
    <submittedName>
        <fullName evidence="1 3">Uncharacterized protein</fullName>
    </submittedName>
</protein>
<dbReference type="AlphaFoldDB" id="A0A183S9V4"/>
<dbReference type="EMBL" id="UYSU01001260">
    <property type="protein sequence ID" value="VDL86703.1"/>
    <property type="molecule type" value="Genomic_DNA"/>
</dbReference>
<keyword evidence="2" id="KW-1185">Reference proteome</keyword>